<dbReference type="EMBL" id="UOFR01000070">
    <property type="protein sequence ID" value="VAW99942.1"/>
    <property type="molecule type" value="Genomic_DNA"/>
</dbReference>
<dbReference type="PANTHER" id="PTHR38432:SF1">
    <property type="entry name" value="TELA-LIKE PROTEIN SAOUHSC_01408"/>
    <property type="match status" value="1"/>
</dbReference>
<accession>A0A3B1AIV1</accession>
<evidence type="ECO:0000313" key="1">
    <source>
        <dbReference type="EMBL" id="VAW99942.1"/>
    </source>
</evidence>
<sequence>MSSIEIIDDLTAKQVKHETETLASEKLEKIPEPTSIKEELGSEVQKALELDPETEKQANALVEQFLNIDPQDGNVTHEAKQAVETMGADAQIEAARTSDMLKQTNLHTLSKRSEDGGEIADDLINLKMQVEALEPPHLDFSPGWFARVLGYLPFIGTPIKRYISKFETGSTVINAIKQSLINGGEQLKRDNITLYDDQKRMRVSNTRLEKAIKLGMAIQQKLTDQLASMPTTDPRLSFLKDEILFPLNQRIMDLQQQLAVNQQGILALEILIRNNKELIRGVDRTVRVTVTALSIGATVAIGLSNQKMILDKVQAAAETANSLIAKNAQMLKEQGAAIHKQATKPTVDLQVLKQSFANIKSALDDISTFRQDALPKMAGAIIELDKMTSEQELAIRELSKGNKASGQFNIDI</sequence>
<dbReference type="Pfam" id="PF05816">
    <property type="entry name" value="TelA"/>
    <property type="match status" value="1"/>
</dbReference>
<protein>
    <submittedName>
        <fullName evidence="1">KlaA protein</fullName>
    </submittedName>
</protein>
<proteinExistence type="predicted"/>
<gene>
    <name evidence="1" type="ORF">MNBD_GAMMA21-2422</name>
</gene>
<name>A0A3B1AIV1_9ZZZZ</name>
<reference evidence="1" key="1">
    <citation type="submission" date="2018-06" db="EMBL/GenBank/DDBJ databases">
        <authorList>
            <person name="Zhirakovskaya E."/>
        </authorList>
    </citation>
    <scope>NUCLEOTIDE SEQUENCE</scope>
</reference>
<dbReference type="PANTHER" id="PTHR38432">
    <property type="entry name" value="TELA-LIKE PROTEIN SAOUHSC_01408"/>
    <property type="match status" value="1"/>
</dbReference>
<dbReference type="InterPro" id="IPR008863">
    <property type="entry name" value="Toxic_anion-R_TelA"/>
</dbReference>
<organism evidence="1">
    <name type="scientific">hydrothermal vent metagenome</name>
    <dbReference type="NCBI Taxonomy" id="652676"/>
    <lineage>
        <taxon>unclassified sequences</taxon>
        <taxon>metagenomes</taxon>
        <taxon>ecological metagenomes</taxon>
    </lineage>
</organism>
<dbReference type="AlphaFoldDB" id="A0A3B1AIV1"/>